<feature type="domain" description="SLH" evidence="2">
    <location>
        <begin position="152"/>
        <end position="215"/>
    </location>
</feature>
<evidence type="ECO:0000313" key="3">
    <source>
        <dbReference type="EMBL" id="MBP1992455.1"/>
    </source>
</evidence>
<reference evidence="3 4" key="1">
    <citation type="submission" date="2021-03" db="EMBL/GenBank/DDBJ databases">
        <title>Genomic Encyclopedia of Type Strains, Phase IV (KMG-IV): sequencing the most valuable type-strain genomes for metagenomic binning, comparative biology and taxonomic classification.</title>
        <authorList>
            <person name="Goeker M."/>
        </authorList>
    </citation>
    <scope>NUCLEOTIDE SEQUENCE [LARGE SCALE GENOMIC DNA]</scope>
    <source>
        <strain evidence="3 4">DSM 26048</strain>
    </source>
</reference>
<dbReference type="PANTHER" id="PTHR43308:SF5">
    <property type="entry name" value="S-LAYER PROTEIN _ PEPTIDOGLYCAN ENDO-BETA-N-ACETYLGLUCOSAMINIDASE"/>
    <property type="match status" value="1"/>
</dbReference>
<dbReference type="InterPro" id="IPR001119">
    <property type="entry name" value="SLH_dom"/>
</dbReference>
<dbReference type="PANTHER" id="PTHR43308">
    <property type="entry name" value="OUTER MEMBRANE PROTEIN ALPHA-RELATED"/>
    <property type="match status" value="1"/>
</dbReference>
<keyword evidence="1" id="KW-0732">Signal</keyword>
<dbReference type="RefSeq" id="WP_209973469.1">
    <property type="nucleotide sequence ID" value="NZ_JAGGLB010000013.1"/>
</dbReference>
<evidence type="ECO:0000259" key="2">
    <source>
        <dbReference type="PROSITE" id="PS51272"/>
    </source>
</evidence>
<dbReference type="EMBL" id="JAGGLB010000013">
    <property type="protein sequence ID" value="MBP1992455.1"/>
    <property type="molecule type" value="Genomic_DNA"/>
</dbReference>
<evidence type="ECO:0000256" key="1">
    <source>
        <dbReference type="SAM" id="SignalP"/>
    </source>
</evidence>
<comment type="caution">
    <text evidence="3">The sequence shown here is derived from an EMBL/GenBank/DDBJ whole genome shotgun (WGS) entry which is preliminary data.</text>
</comment>
<gene>
    <name evidence="3" type="ORF">J2Z66_004063</name>
</gene>
<feature type="signal peptide" evidence="1">
    <location>
        <begin position="1"/>
        <end position="19"/>
    </location>
</feature>
<dbReference type="InterPro" id="IPR051465">
    <property type="entry name" value="Cell_Envelope_Struct_Comp"/>
</dbReference>
<dbReference type="PROSITE" id="PS51272">
    <property type="entry name" value="SLH"/>
    <property type="match status" value="3"/>
</dbReference>
<proteinExistence type="predicted"/>
<dbReference type="Pfam" id="PF00963">
    <property type="entry name" value="Cohesin"/>
    <property type="match status" value="1"/>
</dbReference>
<sequence length="353" mass="37903">MRIWIALLLIVTLSSPVQFFETANAETAQAPMFLLDVSKAVEGKVTLTMSGKNIVNVYGYEAVFSYDPDKLELLGAKSNMDGFSVSPIIKNNKITIAHTKIGSVAGDSGNMTIGTLTFKLKKHGETTVKWESMKVVTDQSKSTLTSVGKSVSMGKAFIDLVGHWAQADIELLASMGIIDGMDENHFVPEAKVTRAQFAAMISRALTLKATADPNPFTDVPADSWYAGVVSSAYTAGIIKGRTDSSFAPEQDVTREEMTVMLMRAGRYASAGTFEEQGSLGAVGGIGEIPFADAHSFSEWAIKDIQIAVREGIINGRSDNRFVPKSQASRAEAAVVIKRLLSKRSSGDTTGEIS</sequence>
<name>A0ABS4IZG1_9BACL</name>
<dbReference type="Pfam" id="PF00395">
    <property type="entry name" value="SLH"/>
    <property type="match status" value="3"/>
</dbReference>
<dbReference type="Gene3D" id="2.60.40.680">
    <property type="match status" value="1"/>
</dbReference>
<feature type="chain" id="PRO_5047133037" description="SLH domain-containing protein" evidence="1">
    <location>
        <begin position="20"/>
        <end position="353"/>
    </location>
</feature>
<dbReference type="SUPFAM" id="SSF49384">
    <property type="entry name" value="Carbohydrate-binding domain"/>
    <property type="match status" value="1"/>
</dbReference>
<feature type="domain" description="SLH" evidence="2">
    <location>
        <begin position="216"/>
        <end position="275"/>
    </location>
</feature>
<organism evidence="3 4">
    <name type="scientific">Paenibacillus eucommiae</name>
    <dbReference type="NCBI Taxonomy" id="1355755"/>
    <lineage>
        <taxon>Bacteria</taxon>
        <taxon>Bacillati</taxon>
        <taxon>Bacillota</taxon>
        <taxon>Bacilli</taxon>
        <taxon>Bacillales</taxon>
        <taxon>Paenibacillaceae</taxon>
        <taxon>Paenibacillus</taxon>
    </lineage>
</organism>
<accession>A0ABS4IZG1</accession>
<keyword evidence="4" id="KW-1185">Reference proteome</keyword>
<feature type="domain" description="SLH" evidence="2">
    <location>
        <begin position="287"/>
        <end position="350"/>
    </location>
</feature>
<evidence type="ECO:0000313" key="4">
    <source>
        <dbReference type="Proteomes" id="UP001519287"/>
    </source>
</evidence>
<protein>
    <recommendedName>
        <fullName evidence="2">SLH domain-containing protein</fullName>
    </recommendedName>
</protein>
<dbReference type="Proteomes" id="UP001519287">
    <property type="component" value="Unassembled WGS sequence"/>
</dbReference>
<dbReference type="CDD" id="cd08547">
    <property type="entry name" value="Type_II_cohesin"/>
    <property type="match status" value="1"/>
</dbReference>
<dbReference type="InterPro" id="IPR008965">
    <property type="entry name" value="CBM2/CBM3_carb-bd_dom_sf"/>
</dbReference>
<dbReference type="InterPro" id="IPR002102">
    <property type="entry name" value="Cohesin_dom"/>
</dbReference>